<keyword evidence="2" id="KW-1185">Reference proteome</keyword>
<name>A0ACC1YK56_MELAZ</name>
<organism evidence="1 2">
    <name type="scientific">Melia azedarach</name>
    <name type="common">Chinaberry tree</name>
    <dbReference type="NCBI Taxonomy" id="155640"/>
    <lineage>
        <taxon>Eukaryota</taxon>
        <taxon>Viridiplantae</taxon>
        <taxon>Streptophyta</taxon>
        <taxon>Embryophyta</taxon>
        <taxon>Tracheophyta</taxon>
        <taxon>Spermatophyta</taxon>
        <taxon>Magnoliopsida</taxon>
        <taxon>eudicotyledons</taxon>
        <taxon>Gunneridae</taxon>
        <taxon>Pentapetalae</taxon>
        <taxon>rosids</taxon>
        <taxon>malvids</taxon>
        <taxon>Sapindales</taxon>
        <taxon>Meliaceae</taxon>
        <taxon>Melia</taxon>
    </lineage>
</organism>
<reference evidence="1 2" key="1">
    <citation type="journal article" date="2023" name="Science">
        <title>Complex scaffold remodeling in plant triterpene biosynthesis.</title>
        <authorList>
            <person name="De La Pena R."/>
            <person name="Hodgson H."/>
            <person name="Liu J.C."/>
            <person name="Stephenson M.J."/>
            <person name="Martin A.C."/>
            <person name="Owen C."/>
            <person name="Harkess A."/>
            <person name="Leebens-Mack J."/>
            <person name="Jimenez L.E."/>
            <person name="Osbourn A."/>
            <person name="Sattely E.S."/>
        </authorList>
    </citation>
    <scope>NUCLEOTIDE SEQUENCE [LARGE SCALE GENOMIC DNA]</scope>
    <source>
        <strain evidence="2">cv. JPN11</strain>
        <tissue evidence="1">Leaf</tissue>
    </source>
</reference>
<protein>
    <submittedName>
        <fullName evidence="1">Uncharacterized protein</fullName>
    </submittedName>
</protein>
<gene>
    <name evidence="1" type="ORF">OWV82_006797</name>
</gene>
<evidence type="ECO:0000313" key="2">
    <source>
        <dbReference type="Proteomes" id="UP001164539"/>
    </source>
</evidence>
<dbReference type="EMBL" id="CM051396">
    <property type="protein sequence ID" value="KAJ4723419.1"/>
    <property type="molecule type" value="Genomic_DNA"/>
</dbReference>
<dbReference type="Proteomes" id="UP001164539">
    <property type="component" value="Chromosome 3"/>
</dbReference>
<proteinExistence type="predicted"/>
<comment type="caution">
    <text evidence="1">The sequence shown here is derived from an EMBL/GenBank/DDBJ whole genome shotgun (WGS) entry which is preliminary data.</text>
</comment>
<evidence type="ECO:0000313" key="1">
    <source>
        <dbReference type="EMBL" id="KAJ4723419.1"/>
    </source>
</evidence>
<sequence>MHHLTSAFLFLEIASAIYQSSGFLVTIQLPQFLLSQIFRCLGLDFSCLGRHARTSGTINFRESKAQGTLQSASQHSITTKFFAFSLLQTSNNSKQDGNFGRDRNWFQLLASKYFLVLAGTPRNDRSILQPLSKPSKEVNSRWISSNINNAEN</sequence>
<accession>A0ACC1YK56</accession>